<dbReference type="AlphaFoldDB" id="A0A0C9N0U6"/>
<sequence>MPLQRQRHIVGRHAASVIGHLDPTDPTLDKDDGDPGGAGVDRIFDQFLQRTGGPFDHFTGCDTIDEMRRQTPY</sequence>
<comment type="caution">
    <text evidence="2">The sequence shown here is derived from an EMBL/GenBank/DDBJ whole genome shotgun (WGS) entry which is preliminary data.</text>
</comment>
<feature type="region of interest" description="Disordered" evidence="1">
    <location>
        <begin position="19"/>
        <end position="40"/>
    </location>
</feature>
<reference evidence="2 3" key="1">
    <citation type="submission" date="2014-08" db="EMBL/GenBank/DDBJ databases">
        <title>Whole genome shotgun sequence of Sphingomonas paucimobilis NBRC 13935.</title>
        <authorList>
            <person name="Hosoyama A."/>
            <person name="Hashimoto M."/>
            <person name="Hosoyama Y."/>
            <person name="Noguchi M."/>
            <person name="Uohara A."/>
            <person name="Ohji S."/>
            <person name="Katano-Makiyama Y."/>
            <person name="Ichikawa N."/>
            <person name="Kimura A."/>
            <person name="Yamazoe A."/>
            <person name="Fujita N."/>
        </authorList>
    </citation>
    <scope>NUCLEOTIDE SEQUENCE [LARGE SCALE GENOMIC DNA]</scope>
    <source>
        <strain evidence="2 3">NBRC 13935</strain>
    </source>
</reference>
<proteinExistence type="predicted"/>
<gene>
    <name evidence="2" type="ORF">SP6_14_03380</name>
</gene>
<accession>A0A0C9N0U6</accession>
<dbReference type="EMBL" id="BBJS01000014">
    <property type="protein sequence ID" value="GAN13179.1"/>
    <property type="molecule type" value="Genomic_DNA"/>
</dbReference>
<dbReference type="Proteomes" id="UP000032025">
    <property type="component" value="Unassembled WGS sequence"/>
</dbReference>
<evidence type="ECO:0000313" key="3">
    <source>
        <dbReference type="Proteomes" id="UP000032025"/>
    </source>
</evidence>
<protein>
    <submittedName>
        <fullName evidence="2">DNA, contig: SP614</fullName>
    </submittedName>
</protein>
<organism evidence="2 3">
    <name type="scientific">Sphingomonas paucimobilis NBRC 13935</name>
    <dbReference type="NCBI Taxonomy" id="1219050"/>
    <lineage>
        <taxon>Bacteria</taxon>
        <taxon>Pseudomonadati</taxon>
        <taxon>Pseudomonadota</taxon>
        <taxon>Alphaproteobacteria</taxon>
        <taxon>Sphingomonadales</taxon>
        <taxon>Sphingomonadaceae</taxon>
        <taxon>Sphingomonas</taxon>
    </lineage>
</organism>
<keyword evidence="3" id="KW-1185">Reference proteome</keyword>
<name>A0A0C9N0U6_SPHPI</name>
<evidence type="ECO:0000313" key="2">
    <source>
        <dbReference type="EMBL" id="GAN13179.1"/>
    </source>
</evidence>
<evidence type="ECO:0000256" key="1">
    <source>
        <dbReference type="SAM" id="MobiDB-lite"/>
    </source>
</evidence>